<dbReference type="EMBL" id="BJUZ01000002">
    <property type="protein sequence ID" value="GEK94175.1"/>
    <property type="molecule type" value="Genomic_DNA"/>
</dbReference>
<dbReference type="RefSeq" id="WP_146797016.1">
    <property type="nucleotide sequence ID" value="NZ_BARC01000006.1"/>
</dbReference>
<evidence type="ECO:0008006" key="4">
    <source>
        <dbReference type="Google" id="ProtNLM"/>
    </source>
</evidence>
<dbReference type="Proteomes" id="UP000321230">
    <property type="component" value="Unassembled WGS sequence"/>
</dbReference>
<dbReference type="AlphaFoldDB" id="A0A511B136"/>
<comment type="caution">
    <text evidence="2">The sequence shown here is derived from an EMBL/GenBank/DDBJ whole genome shotgun (WGS) entry which is preliminary data.</text>
</comment>
<accession>A0A511B136</accession>
<gene>
    <name evidence="2" type="ORF">GWA01_19450</name>
</gene>
<feature type="region of interest" description="Disordered" evidence="1">
    <location>
        <begin position="389"/>
        <end position="438"/>
    </location>
</feature>
<feature type="compositionally biased region" description="Polar residues" evidence="1">
    <location>
        <begin position="114"/>
        <end position="129"/>
    </location>
</feature>
<organism evidence="2 3">
    <name type="scientific">Gluconobacter wancherniae NBRC 103581</name>
    <dbReference type="NCBI Taxonomy" id="656744"/>
    <lineage>
        <taxon>Bacteria</taxon>
        <taxon>Pseudomonadati</taxon>
        <taxon>Pseudomonadota</taxon>
        <taxon>Alphaproteobacteria</taxon>
        <taxon>Acetobacterales</taxon>
        <taxon>Acetobacteraceae</taxon>
        <taxon>Gluconobacter</taxon>
    </lineage>
</organism>
<name>A0A511B136_9PROT</name>
<feature type="compositionally biased region" description="Polar residues" evidence="1">
    <location>
        <begin position="153"/>
        <end position="163"/>
    </location>
</feature>
<keyword evidence="3" id="KW-1185">Reference proteome</keyword>
<feature type="compositionally biased region" description="Polar residues" evidence="1">
    <location>
        <begin position="54"/>
        <end position="67"/>
    </location>
</feature>
<feature type="region of interest" description="Disordered" evidence="1">
    <location>
        <begin position="41"/>
        <end position="163"/>
    </location>
</feature>
<feature type="compositionally biased region" description="Polar residues" evidence="1">
    <location>
        <begin position="394"/>
        <end position="403"/>
    </location>
</feature>
<protein>
    <recommendedName>
        <fullName evidence="4">Flagellar hook-length control protein-like C-terminal domain-containing protein</fullName>
    </recommendedName>
</protein>
<feature type="compositionally biased region" description="Low complexity" evidence="1">
    <location>
        <begin position="100"/>
        <end position="111"/>
    </location>
</feature>
<sequence length="438" mass="46498">MSQIAVPSFLSSGVQTGSVATISQQIATDDRFRDFLASYTEKKLKSPAPVPQPEKTTASEQRPSSDSVVKKTAVAERLPSSKDQGAHTSSVNAQSQVKVATTTASGKSTASHFPLSSSAGHEELSSGSSIGDKAEQMPASQLQEASQEPEENPLSSKKNSLSVSTISGDMKTSVFGNSADTGSTVSVPVEEAGFSNLSKIDIEPSYDENKEISSINVSDKISKENNSGSSFVVFDDTLNNSNYSIFDSRKETEEFKATDFDDNLNQSNGAEDKGVHDLKDARALDESAARSDGQIELKHQITDADAKTRLELDLGLQGRLHIEVAQSGSGERHIRIDADNYHVLESIKDDSNTLLSSLSQMQQILPVQQAQSVPPYDLQFGLIGSNVAGGGNGDAQQGSSKNSGGDRSHTGEGFSSDDGAPPIRSSRSMMRGAIDLTV</sequence>
<evidence type="ECO:0000256" key="1">
    <source>
        <dbReference type="SAM" id="MobiDB-lite"/>
    </source>
</evidence>
<dbReference type="OrthoDB" id="7246321at2"/>
<reference evidence="2 3" key="1">
    <citation type="submission" date="2019-07" db="EMBL/GenBank/DDBJ databases">
        <title>Whole genome shotgun sequence of Gluconobacter wancherniae NBRC 103581.</title>
        <authorList>
            <person name="Hosoyama A."/>
            <person name="Uohara A."/>
            <person name="Ohji S."/>
            <person name="Ichikawa N."/>
        </authorList>
    </citation>
    <scope>NUCLEOTIDE SEQUENCE [LARGE SCALE GENOMIC DNA]</scope>
    <source>
        <strain evidence="2 3">NBRC 103581</strain>
    </source>
</reference>
<proteinExistence type="predicted"/>
<evidence type="ECO:0000313" key="3">
    <source>
        <dbReference type="Proteomes" id="UP000321230"/>
    </source>
</evidence>
<evidence type="ECO:0000313" key="2">
    <source>
        <dbReference type="EMBL" id="GEK94175.1"/>
    </source>
</evidence>
<feature type="compositionally biased region" description="Polar residues" evidence="1">
    <location>
        <begin position="81"/>
        <end position="99"/>
    </location>
</feature>